<feature type="compositionally biased region" description="Basic residues" evidence="1">
    <location>
        <begin position="244"/>
        <end position="253"/>
    </location>
</feature>
<feature type="compositionally biased region" description="Polar residues" evidence="1">
    <location>
        <begin position="260"/>
        <end position="279"/>
    </location>
</feature>
<keyword evidence="3" id="KW-1185">Reference proteome</keyword>
<comment type="caution">
    <text evidence="2">The sequence shown here is derived from an EMBL/GenBank/DDBJ whole genome shotgun (WGS) entry which is preliminary data.</text>
</comment>
<dbReference type="VEuPathDB" id="FungiDB:RhiirA1_392934"/>
<dbReference type="AlphaFoldDB" id="A0A2I1G1U5"/>
<accession>A0A2I1G1U5</accession>
<organism evidence="2 3">
    <name type="scientific">Rhizophagus irregularis</name>
    <dbReference type="NCBI Taxonomy" id="588596"/>
    <lineage>
        <taxon>Eukaryota</taxon>
        <taxon>Fungi</taxon>
        <taxon>Fungi incertae sedis</taxon>
        <taxon>Mucoromycota</taxon>
        <taxon>Glomeromycotina</taxon>
        <taxon>Glomeromycetes</taxon>
        <taxon>Glomerales</taxon>
        <taxon>Glomeraceae</taxon>
        <taxon>Rhizophagus</taxon>
    </lineage>
</organism>
<evidence type="ECO:0000256" key="1">
    <source>
        <dbReference type="SAM" id="MobiDB-lite"/>
    </source>
</evidence>
<reference evidence="2 3" key="1">
    <citation type="submission" date="2015-10" db="EMBL/GenBank/DDBJ databases">
        <title>Genome analyses suggest a sexual origin of heterokaryosis in a supposedly ancient asexual fungus.</title>
        <authorList>
            <person name="Ropars J."/>
            <person name="Sedzielewska K."/>
            <person name="Noel J."/>
            <person name="Charron P."/>
            <person name="Farinelli L."/>
            <person name="Marton T."/>
            <person name="Kruger M."/>
            <person name="Pelin A."/>
            <person name="Brachmann A."/>
            <person name="Corradi N."/>
        </authorList>
    </citation>
    <scope>NUCLEOTIDE SEQUENCE [LARGE SCALE GENOMIC DNA]</scope>
    <source>
        <strain evidence="2 3">A4</strain>
    </source>
</reference>
<proteinExistence type="predicted"/>
<evidence type="ECO:0000313" key="3">
    <source>
        <dbReference type="Proteomes" id="UP000234323"/>
    </source>
</evidence>
<protein>
    <submittedName>
        <fullName evidence="2">Uncharacterized protein</fullName>
    </submittedName>
</protein>
<evidence type="ECO:0000313" key="2">
    <source>
        <dbReference type="EMBL" id="PKY40595.1"/>
    </source>
</evidence>
<name>A0A2I1G1U5_9GLOM</name>
<feature type="region of interest" description="Disordered" evidence="1">
    <location>
        <begin position="237"/>
        <end position="286"/>
    </location>
</feature>
<gene>
    <name evidence="2" type="ORF">RhiirA4_454007</name>
</gene>
<dbReference type="Proteomes" id="UP000234323">
    <property type="component" value="Unassembled WGS sequence"/>
</dbReference>
<sequence length="381" mass="44458">MADYFAKSACSLSPIEINPTKLPGSLMTSLWASIAPVDRDIRKFCHHLTDCYTFDNFLGNKSLSPIFDRYPITAIHWPLTRSWLHHNSTTDITSFTKSAYDAFKMKSLNHILPCGDILLKHFPDLYPSTGIPCPFCLIRQDTNEHLDSNINNFNSFIENSINSYDLFSFINNDNCHRHEIYLILHQLIPQSLYNLVNSFVFNDKTTRKIIWEFLLSLHEFLYKIIWPRHCTQMRNWERSQGITSKRKRRRRRINNNTRTLSMTQPRTTLPQHNTSTTPQDPRPQRYPTLTDSSLHTVRHQRSTHPFTTGSTVLRHPNGPPIPLWLILCTSNFLHSGGWSFHIRHPSVIEFELDDSFFTIDLTFFSRTFSLMVPFVSNLVTL</sequence>
<dbReference type="EMBL" id="LLXI01000109">
    <property type="protein sequence ID" value="PKY40595.1"/>
    <property type="molecule type" value="Genomic_DNA"/>
</dbReference>
<dbReference type="VEuPathDB" id="FungiDB:FUN_017128"/>